<dbReference type="PANTHER" id="PTHR42922">
    <property type="entry name" value="PHOSPHATE TRANSPORT SYSTEM PERMEASE PROTEIN PSTA"/>
    <property type="match status" value="1"/>
</dbReference>
<feature type="domain" description="ABC transmembrane type-1" evidence="11">
    <location>
        <begin position="142"/>
        <end position="358"/>
    </location>
</feature>
<evidence type="ECO:0000256" key="7">
    <source>
        <dbReference type="ARBA" id="ARBA00022692"/>
    </source>
</evidence>
<feature type="transmembrane region" description="Helical" evidence="10">
    <location>
        <begin position="149"/>
        <end position="169"/>
    </location>
</feature>
<accession>A0A8J3QM16</accession>
<feature type="transmembrane region" description="Helical" evidence="10">
    <location>
        <begin position="53"/>
        <end position="76"/>
    </location>
</feature>
<dbReference type="Proteomes" id="UP000642748">
    <property type="component" value="Unassembled WGS sequence"/>
</dbReference>
<protein>
    <recommendedName>
        <fullName evidence="10">Phosphate transport system permease protein PstA</fullName>
    </recommendedName>
</protein>
<keyword evidence="7 10" id="KW-0812">Transmembrane</keyword>
<dbReference type="CDD" id="cd06261">
    <property type="entry name" value="TM_PBP2"/>
    <property type="match status" value="1"/>
</dbReference>
<dbReference type="PANTHER" id="PTHR42922:SF1">
    <property type="entry name" value="PHOSPHATE TRANSPORT SYSTEM PERMEASE PROTEIN PSTA"/>
    <property type="match status" value="1"/>
</dbReference>
<comment type="function">
    <text evidence="1">Part of the binding-protein-dependent transport system for phosphate; probably responsible for the translocation of the substrate across the membrane.</text>
</comment>
<dbReference type="EMBL" id="BONZ01000006">
    <property type="protein sequence ID" value="GIH12364.1"/>
    <property type="molecule type" value="Genomic_DNA"/>
</dbReference>
<reference evidence="12" key="1">
    <citation type="submission" date="2021-01" db="EMBL/GenBank/DDBJ databases">
        <title>Whole genome shotgun sequence of Rugosimonospora africana NBRC 104875.</title>
        <authorList>
            <person name="Komaki H."/>
            <person name="Tamura T."/>
        </authorList>
    </citation>
    <scope>NUCLEOTIDE SEQUENCE</scope>
    <source>
        <strain evidence="12">NBRC 104875</strain>
    </source>
</reference>
<evidence type="ECO:0000256" key="3">
    <source>
        <dbReference type="ARBA" id="ARBA00007069"/>
    </source>
</evidence>
<gene>
    <name evidence="12" type="ORF">Raf01_05360</name>
</gene>
<dbReference type="NCBIfam" id="TIGR00974">
    <property type="entry name" value="3a0107s02c"/>
    <property type="match status" value="1"/>
</dbReference>
<evidence type="ECO:0000256" key="5">
    <source>
        <dbReference type="ARBA" id="ARBA00022475"/>
    </source>
</evidence>
<dbReference type="GO" id="GO:0005315">
    <property type="term" value="F:phosphate transmembrane transporter activity"/>
    <property type="evidence" value="ECO:0007669"/>
    <property type="project" value="InterPro"/>
</dbReference>
<evidence type="ECO:0000256" key="4">
    <source>
        <dbReference type="ARBA" id="ARBA00022448"/>
    </source>
</evidence>
<evidence type="ECO:0000313" key="13">
    <source>
        <dbReference type="Proteomes" id="UP000642748"/>
    </source>
</evidence>
<comment type="subcellular location">
    <subcellularLocation>
        <location evidence="2 10">Cell membrane</location>
        <topology evidence="2 10">Multi-pass membrane protein</topology>
    </subcellularLocation>
</comment>
<feature type="transmembrane region" description="Helical" evidence="10">
    <location>
        <begin position="217"/>
        <end position="235"/>
    </location>
</feature>
<dbReference type="Gene3D" id="1.10.3720.10">
    <property type="entry name" value="MetI-like"/>
    <property type="match status" value="1"/>
</dbReference>
<feature type="transmembrane region" description="Helical" evidence="10">
    <location>
        <begin position="336"/>
        <end position="357"/>
    </location>
</feature>
<evidence type="ECO:0000256" key="2">
    <source>
        <dbReference type="ARBA" id="ARBA00004651"/>
    </source>
</evidence>
<keyword evidence="4" id="KW-0813">Transport</keyword>
<evidence type="ECO:0000256" key="8">
    <source>
        <dbReference type="ARBA" id="ARBA00022989"/>
    </source>
</evidence>
<dbReference type="AlphaFoldDB" id="A0A8J3QM16"/>
<dbReference type="PROSITE" id="PS50928">
    <property type="entry name" value="ABC_TM1"/>
    <property type="match status" value="1"/>
</dbReference>
<dbReference type="InterPro" id="IPR035906">
    <property type="entry name" value="MetI-like_sf"/>
</dbReference>
<feature type="transmembrane region" description="Helical" evidence="10">
    <location>
        <begin position="26"/>
        <end position="47"/>
    </location>
</feature>
<proteinExistence type="inferred from homology"/>
<keyword evidence="8 10" id="KW-1133">Transmembrane helix</keyword>
<dbReference type="GO" id="GO:0035435">
    <property type="term" value="P:phosphate ion transmembrane transport"/>
    <property type="evidence" value="ECO:0007669"/>
    <property type="project" value="InterPro"/>
</dbReference>
<evidence type="ECO:0000313" key="12">
    <source>
        <dbReference type="EMBL" id="GIH12364.1"/>
    </source>
</evidence>
<feature type="transmembrane region" description="Helical" evidence="10">
    <location>
        <begin position="268"/>
        <end position="289"/>
    </location>
</feature>
<keyword evidence="5 10" id="KW-1003">Cell membrane</keyword>
<keyword evidence="9 10" id="KW-0472">Membrane</keyword>
<keyword evidence="6" id="KW-0592">Phosphate transport</keyword>
<dbReference type="GO" id="GO:0005886">
    <property type="term" value="C:plasma membrane"/>
    <property type="evidence" value="ECO:0007669"/>
    <property type="project" value="UniProtKB-SubCell"/>
</dbReference>
<comment type="caution">
    <text evidence="12">The sequence shown here is derived from an EMBL/GenBank/DDBJ whole genome shotgun (WGS) entry which is preliminary data.</text>
</comment>
<comment type="similarity">
    <text evidence="3 10">Belongs to the binding-protein-dependent transport system permease family. CysTW subfamily.</text>
</comment>
<organism evidence="12 13">
    <name type="scientific">Rugosimonospora africana</name>
    <dbReference type="NCBI Taxonomy" id="556532"/>
    <lineage>
        <taxon>Bacteria</taxon>
        <taxon>Bacillati</taxon>
        <taxon>Actinomycetota</taxon>
        <taxon>Actinomycetes</taxon>
        <taxon>Micromonosporales</taxon>
        <taxon>Micromonosporaceae</taxon>
        <taxon>Rugosimonospora</taxon>
    </lineage>
</organism>
<evidence type="ECO:0000259" key="11">
    <source>
        <dbReference type="PROSITE" id="PS50928"/>
    </source>
</evidence>
<dbReference type="Pfam" id="PF00528">
    <property type="entry name" value="BPD_transp_1"/>
    <property type="match status" value="1"/>
</dbReference>
<evidence type="ECO:0000256" key="10">
    <source>
        <dbReference type="RuleBase" id="RU363043"/>
    </source>
</evidence>
<name>A0A8J3QM16_9ACTN</name>
<dbReference type="InterPro" id="IPR005672">
    <property type="entry name" value="Phosphate_PstA"/>
</dbReference>
<dbReference type="InterPro" id="IPR000515">
    <property type="entry name" value="MetI-like"/>
</dbReference>
<evidence type="ECO:0000256" key="9">
    <source>
        <dbReference type="ARBA" id="ARBA00023136"/>
    </source>
</evidence>
<sequence>MTSMTTIPTSSSAPLTNALRSRRLPVWALVAIGVAAAVLAVLLFKVAGLMDGGWVLTLVGAVLIFLIGLSVISSVVEGRRAARNRVATSLIYSAFVLALVPLVSVVITLLNKGRTRLDGTFFNNSMRNITAFDSGGGAYHAIVGTLEQAGIATLITVPLGVAGAIYIVEYGRGRLANTIRFFVDVMTGIPSIVAGLFILAFWVLIVSPHLSSTHQPFNSGFAAALALFVLMLPTVTRSTEEMLRLVPASLREGSFALGIAKWKTIMRIVIPTALPGIVTGIMLAVARAAGETAPVLLVAGGTPNRNFNPFEGNQESLSVYIYDQAAAATKYGPPRAWTAALTLVALVLLLTVVAKLLSRRTKLNQK</sequence>
<dbReference type="SUPFAM" id="SSF161098">
    <property type="entry name" value="MetI-like"/>
    <property type="match status" value="1"/>
</dbReference>
<keyword evidence="13" id="KW-1185">Reference proteome</keyword>
<evidence type="ECO:0000256" key="6">
    <source>
        <dbReference type="ARBA" id="ARBA00022592"/>
    </source>
</evidence>
<feature type="transmembrane region" description="Helical" evidence="10">
    <location>
        <begin position="88"/>
        <end position="110"/>
    </location>
</feature>
<evidence type="ECO:0000256" key="1">
    <source>
        <dbReference type="ARBA" id="ARBA00003510"/>
    </source>
</evidence>
<feature type="transmembrane region" description="Helical" evidence="10">
    <location>
        <begin position="181"/>
        <end position="205"/>
    </location>
</feature>
<dbReference type="InterPro" id="IPR051408">
    <property type="entry name" value="Phosphate_transprt_permease"/>
</dbReference>